<dbReference type="InterPro" id="IPR017871">
    <property type="entry name" value="ABC_transporter-like_CS"/>
</dbReference>
<dbReference type="InterPro" id="IPR017911">
    <property type="entry name" value="MacB-like_ATP-bd"/>
</dbReference>
<keyword evidence="6" id="KW-1185">Reference proteome</keyword>
<evidence type="ECO:0000313" key="6">
    <source>
        <dbReference type="Proteomes" id="UP000298324"/>
    </source>
</evidence>
<dbReference type="PROSITE" id="PS00211">
    <property type="entry name" value="ABC_TRANSPORTER_1"/>
    <property type="match status" value="1"/>
</dbReference>
<dbReference type="SMART" id="SM00382">
    <property type="entry name" value="AAA"/>
    <property type="match status" value="1"/>
</dbReference>
<reference evidence="5 6" key="1">
    <citation type="journal article" date="2018" name="Environ. Microbiol.">
        <title>Novel energy conservation strategies and behaviour of Pelotomaculum schinkii driving syntrophic propionate catabolism.</title>
        <authorList>
            <person name="Hidalgo-Ahumada C.A.P."/>
            <person name="Nobu M.K."/>
            <person name="Narihiro T."/>
            <person name="Tamaki H."/>
            <person name="Liu W.T."/>
            <person name="Kamagata Y."/>
            <person name="Stams A.J.M."/>
            <person name="Imachi H."/>
            <person name="Sousa D.Z."/>
        </authorList>
    </citation>
    <scope>NUCLEOTIDE SEQUENCE [LARGE SCALE GENOMIC DNA]</scope>
    <source>
        <strain evidence="5 6">HH</strain>
    </source>
</reference>
<gene>
    <name evidence="5" type="primary">macB_2</name>
    <name evidence="5" type="ORF">Psch_02080</name>
</gene>
<dbReference type="GO" id="GO:0022857">
    <property type="term" value="F:transmembrane transporter activity"/>
    <property type="evidence" value="ECO:0007669"/>
    <property type="project" value="TreeGrafter"/>
</dbReference>
<dbReference type="FunFam" id="3.40.50.300:FF:000032">
    <property type="entry name" value="Export ABC transporter ATP-binding protein"/>
    <property type="match status" value="1"/>
</dbReference>
<dbReference type="Proteomes" id="UP000298324">
    <property type="component" value="Unassembled WGS sequence"/>
</dbReference>
<dbReference type="EC" id="3.6.3.-" evidence="5"/>
<dbReference type="PROSITE" id="PS50893">
    <property type="entry name" value="ABC_TRANSPORTER_2"/>
    <property type="match status" value="1"/>
</dbReference>
<dbReference type="RefSeq" id="WP_190240096.1">
    <property type="nucleotide sequence ID" value="NZ_QFGA01000001.1"/>
</dbReference>
<dbReference type="GO" id="GO:0005886">
    <property type="term" value="C:plasma membrane"/>
    <property type="evidence" value="ECO:0007669"/>
    <property type="project" value="TreeGrafter"/>
</dbReference>
<dbReference type="AlphaFoldDB" id="A0A4Y7RI70"/>
<evidence type="ECO:0000259" key="4">
    <source>
        <dbReference type="PROSITE" id="PS50893"/>
    </source>
</evidence>
<dbReference type="InterPro" id="IPR015854">
    <property type="entry name" value="ABC_transpr_LolD-like"/>
</dbReference>
<name>A0A4Y7RI70_9FIRM</name>
<evidence type="ECO:0000256" key="1">
    <source>
        <dbReference type="ARBA" id="ARBA00022448"/>
    </source>
</evidence>
<comment type="caution">
    <text evidence="5">The sequence shown here is derived from an EMBL/GenBank/DDBJ whole genome shotgun (WGS) entry which is preliminary data.</text>
</comment>
<dbReference type="GO" id="GO:0098796">
    <property type="term" value="C:membrane protein complex"/>
    <property type="evidence" value="ECO:0007669"/>
    <property type="project" value="UniProtKB-ARBA"/>
</dbReference>
<dbReference type="PANTHER" id="PTHR24220:SF86">
    <property type="entry name" value="ABC TRANSPORTER ABCH.1"/>
    <property type="match status" value="1"/>
</dbReference>
<sequence>MIRVANLSKVYRAGEHPVVALSDVNLEVKPGEFVAIMGPSGSGKSTLMNLLGCLDIPTSGSYRLDGIEVSGISDTGLSRVRNTKIGFVFQAFNLLPRMSAIRNVELPMIYAGVAPRERVRRAAQALARVGLAERMNHRPSELSGGQIQRVALARALVNSPAVILADEPTGNLDTRAGEEVMAIFQELNRSGATIVLVTHEREIALHTSRIIFFRDGHLVGDEPVADPLDAREYVDIAIKAGQSGGCAQSGEADVE</sequence>
<dbReference type="PANTHER" id="PTHR24220">
    <property type="entry name" value="IMPORT ATP-BINDING PROTEIN"/>
    <property type="match status" value="1"/>
</dbReference>
<evidence type="ECO:0000256" key="3">
    <source>
        <dbReference type="ARBA" id="ARBA00022840"/>
    </source>
</evidence>
<keyword evidence="5" id="KW-0378">Hydrolase</keyword>
<accession>A0A4Y7RI70</accession>
<dbReference type="Gene3D" id="3.40.50.300">
    <property type="entry name" value="P-loop containing nucleotide triphosphate hydrolases"/>
    <property type="match status" value="1"/>
</dbReference>
<protein>
    <submittedName>
        <fullName evidence="5">Macrolide export ATP-binding/permease protein MacB</fullName>
        <ecNumber evidence="5">3.6.3.-</ecNumber>
    </submittedName>
</protein>
<keyword evidence="2" id="KW-0547">Nucleotide-binding</keyword>
<keyword evidence="3 5" id="KW-0067">ATP-binding</keyword>
<feature type="domain" description="ABC transporter" evidence="4">
    <location>
        <begin position="2"/>
        <end position="240"/>
    </location>
</feature>
<keyword evidence="1" id="KW-0813">Transport</keyword>
<proteinExistence type="predicted"/>
<dbReference type="CDD" id="cd03255">
    <property type="entry name" value="ABC_MJ0796_LolCDE_FtsE"/>
    <property type="match status" value="1"/>
</dbReference>
<evidence type="ECO:0000313" key="5">
    <source>
        <dbReference type="EMBL" id="TEB08516.1"/>
    </source>
</evidence>
<dbReference type="EMBL" id="QFGA01000001">
    <property type="protein sequence ID" value="TEB08516.1"/>
    <property type="molecule type" value="Genomic_DNA"/>
</dbReference>
<dbReference type="InterPro" id="IPR027417">
    <property type="entry name" value="P-loop_NTPase"/>
</dbReference>
<dbReference type="GO" id="GO:0016887">
    <property type="term" value="F:ATP hydrolysis activity"/>
    <property type="evidence" value="ECO:0007669"/>
    <property type="project" value="InterPro"/>
</dbReference>
<dbReference type="SUPFAM" id="SSF52540">
    <property type="entry name" value="P-loop containing nucleoside triphosphate hydrolases"/>
    <property type="match status" value="1"/>
</dbReference>
<dbReference type="Pfam" id="PF00005">
    <property type="entry name" value="ABC_tran"/>
    <property type="match status" value="1"/>
</dbReference>
<organism evidence="5 6">
    <name type="scientific">Pelotomaculum schinkii</name>
    <dbReference type="NCBI Taxonomy" id="78350"/>
    <lineage>
        <taxon>Bacteria</taxon>
        <taxon>Bacillati</taxon>
        <taxon>Bacillota</taxon>
        <taxon>Clostridia</taxon>
        <taxon>Eubacteriales</taxon>
        <taxon>Desulfotomaculaceae</taxon>
        <taxon>Pelotomaculum</taxon>
    </lineage>
</organism>
<dbReference type="GO" id="GO:0005524">
    <property type="term" value="F:ATP binding"/>
    <property type="evidence" value="ECO:0007669"/>
    <property type="project" value="UniProtKB-KW"/>
</dbReference>
<dbReference type="InterPro" id="IPR003439">
    <property type="entry name" value="ABC_transporter-like_ATP-bd"/>
</dbReference>
<dbReference type="InterPro" id="IPR003593">
    <property type="entry name" value="AAA+_ATPase"/>
</dbReference>
<evidence type="ECO:0000256" key="2">
    <source>
        <dbReference type="ARBA" id="ARBA00022741"/>
    </source>
</evidence>